<comment type="similarity">
    <text evidence="3">Belongs to the FAD-dependent oxidoreductase family.</text>
</comment>
<evidence type="ECO:0000256" key="5">
    <source>
        <dbReference type="ARBA" id="ARBA00022703"/>
    </source>
</evidence>
<dbReference type="InterPro" id="IPR050446">
    <property type="entry name" value="FAD-oxidoreductase/Apoptosis"/>
</dbReference>
<keyword evidence="6" id="KW-0274">FAD</keyword>
<keyword evidence="10" id="KW-0496">Mitochondrion</keyword>
<name>A0AAN9VKY5_9ORTH</name>
<dbReference type="SUPFAM" id="SSF55424">
    <property type="entry name" value="FAD/NAD-linked reductases, dimerisation (C-terminal) domain"/>
    <property type="match status" value="1"/>
</dbReference>
<evidence type="ECO:0008006" key="18">
    <source>
        <dbReference type="Google" id="ProtNLM"/>
    </source>
</evidence>
<comment type="caution">
    <text evidence="16">The sequence shown here is derived from an EMBL/GenBank/DDBJ whole genome shotgun (WGS) entry which is preliminary data.</text>
</comment>
<evidence type="ECO:0000256" key="9">
    <source>
        <dbReference type="ARBA" id="ARBA00023027"/>
    </source>
</evidence>
<proteinExistence type="inferred from homology"/>
<dbReference type="Proteomes" id="UP001378592">
    <property type="component" value="Unassembled WGS sequence"/>
</dbReference>
<dbReference type="AlphaFoldDB" id="A0AAN9VKY5"/>
<evidence type="ECO:0000256" key="8">
    <source>
        <dbReference type="ARBA" id="ARBA00023002"/>
    </source>
</evidence>
<evidence type="ECO:0000256" key="13">
    <source>
        <dbReference type="SAM" id="Phobius"/>
    </source>
</evidence>
<dbReference type="InterPro" id="IPR023753">
    <property type="entry name" value="FAD/NAD-binding_dom"/>
</dbReference>
<dbReference type="Pfam" id="PF14721">
    <property type="entry name" value="AIF_C"/>
    <property type="match status" value="1"/>
</dbReference>
<evidence type="ECO:0000313" key="17">
    <source>
        <dbReference type="Proteomes" id="UP001378592"/>
    </source>
</evidence>
<dbReference type="InterPro" id="IPR016156">
    <property type="entry name" value="FAD/NAD-linked_Rdtase_dimer_sf"/>
</dbReference>
<comment type="cofactor">
    <cofactor evidence="1">
        <name>FAD</name>
        <dbReference type="ChEBI" id="CHEBI:57692"/>
    </cofactor>
</comment>
<dbReference type="SUPFAM" id="SSF51905">
    <property type="entry name" value="FAD/NAD(P)-binding domain"/>
    <property type="match status" value="1"/>
</dbReference>
<evidence type="ECO:0000256" key="1">
    <source>
        <dbReference type="ARBA" id="ARBA00001974"/>
    </source>
</evidence>
<dbReference type="GO" id="GO:0071949">
    <property type="term" value="F:FAD binding"/>
    <property type="evidence" value="ECO:0007669"/>
    <property type="project" value="TreeGrafter"/>
</dbReference>
<evidence type="ECO:0000256" key="10">
    <source>
        <dbReference type="ARBA" id="ARBA00023128"/>
    </source>
</evidence>
<dbReference type="PANTHER" id="PTHR43557">
    <property type="entry name" value="APOPTOSIS-INDUCING FACTOR 1"/>
    <property type="match status" value="1"/>
</dbReference>
<dbReference type="Gene3D" id="3.30.390.30">
    <property type="match status" value="1"/>
</dbReference>
<dbReference type="PRINTS" id="PR00368">
    <property type="entry name" value="FADPNR"/>
</dbReference>
<reference evidence="16 17" key="1">
    <citation type="submission" date="2024-03" db="EMBL/GenBank/DDBJ databases">
        <title>The genome assembly and annotation of the cricket Gryllus longicercus Weissman &amp; Gray.</title>
        <authorList>
            <person name="Szrajer S."/>
            <person name="Gray D."/>
            <person name="Ylla G."/>
        </authorList>
    </citation>
    <scope>NUCLEOTIDE SEQUENCE [LARGE SCALE GENOMIC DNA]</scope>
    <source>
        <strain evidence="16">DAG 2021-001</strain>
        <tissue evidence="16">Whole body minus gut</tissue>
    </source>
</reference>
<gene>
    <name evidence="16" type="ORF">R5R35_001259</name>
</gene>
<keyword evidence="8" id="KW-0560">Oxidoreductase</keyword>
<evidence type="ECO:0000256" key="7">
    <source>
        <dbReference type="ARBA" id="ARBA00022946"/>
    </source>
</evidence>
<feature type="compositionally biased region" description="Basic and acidic residues" evidence="12">
    <location>
        <begin position="559"/>
        <end position="569"/>
    </location>
</feature>
<keyword evidence="13" id="KW-0812">Transmembrane</keyword>
<keyword evidence="4" id="KW-0285">Flavoprotein</keyword>
<dbReference type="InterPro" id="IPR036188">
    <property type="entry name" value="FAD/NAD-bd_sf"/>
</dbReference>
<dbReference type="GO" id="GO:0006915">
    <property type="term" value="P:apoptotic process"/>
    <property type="evidence" value="ECO:0007669"/>
    <property type="project" value="UniProtKB-KW"/>
</dbReference>
<dbReference type="GO" id="GO:0046983">
    <property type="term" value="F:protein dimerization activity"/>
    <property type="evidence" value="ECO:0007669"/>
    <property type="project" value="InterPro"/>
</dbReference>
<keyword evidence="5" id="KW-0053">Apoptosis</keyword>
<evidence type="ECO:0000259" key="15">
    <source>
        <dbReference type="Pfam" id="PF14721"/>
    </source>
</evidence>
<keyword evidence="17" id="KW-1185">Reference proteome</keyword>
<feature type="compositionally biased region" description="Basic and acidic residues" evidence="12">
    <location>
        <begin position="50"/>
        <end position="60"/>
    </location>
</feature>
<comment type="catalytic activity">
    <reaction evidence="11">
        <text>A + NADH + H(+) = AH2 + NAD(+)</text>
        <dbReference type="Rhea" id="RHEA:11356"/>
        <dbReference type="ChEBI" id="CHEBI:13193"/>
        <dbReference type="ChEBI" id="CHEBI:15378"/>
        <dbReference type="ChEBI" id="CHEBI:17499"/>
        <dbReference type="ChEBI" id="CHEBI:57540"/>
        <dbReference type="ChEBI" id="CHEBI:57945"/>
    </reaction>
</comment>
<dbReference type="EMBL" id="JAZDUA010000165">
    <property type="protein sequence ID" value="KAK7865793.1"/>
    <property type="molecule type" value="Genomic_DNA"/>
</dbReference>
<protein>
    <recommendedName>
        <fullName evidence="18">Apoptosis-inducing factor 1, mitochondrial</fullName>
    </recommendedName>
</protein>
<evidence type="ECO:0000259" key="14">
    <source>
        <dbReference type="Pfam" id="PF07992"/>
    </source>
</evidence>
<accession>A0AAN9VKY5</accession>
<keyword evidence="9" id="KW-0520">NAD</keyword>
<comment type="subcellular location">
    <subcellularLocation>
        <location evidence="2">Mitochondrion</location>
    </subcellularLocation>
</comment>
<keyword evidence="13" id="KW-0472">Membrane</keyword>
<evidence type="ECO:0000256" key="2">
    <source>
        <dbReference type="ARBA" id="ARBA00004173"/>
    </source>
</evidence>
<feature type="domain" description="FAD/NAD(P)-binding" evidence="14">
    <location>
        <begin position="167"/>
        <end position="494"/>
    </location>
</feature>
<dbReference type="PRINTS" id="PR00411">
    <property type="entry name" value="PNDRDTASEI"/>
</dbReference>
<evidence type="ECO:0000256" key="3">
    <source>
        <dbReference type="ARBA" id="ARBA00006442"/>
    </source>
</evidence>
<evidence type="ECO:0000256" key="11">
    <source>
        <dbReference type="ARBA" id="ARBA00047786"/>
    </source>
</evidence>
<dbReference type="Gene3D" id="3.50.50.60">
    <property type="entry name" value="FAD/NAD(P)-binding domain"/>
    <property type="match status" value="2"/>
</dbReference>
<dbReference type="GO" id="GO:0033108">
    <property type="term" value="P:mitochondrial respiratory chain complex assembly"/>
    <property type="evidence" value="ECO:0007669"/>
    <property type="project" value="TreeGrafter"/>
</dbReference>
<sequence>MYGTIRCATHVSNFLRSYKSISPIKLAVTASGTRLYANKGNAGKQSGTKKSSDNIARDTTIRPSTPPHVIAGTCKPIMSPPECGKPNVMKEVPQPECPWDGEPKQRKYGKHLAIGILLTALSLFAFYKYGMDTTKKEVEKKQEKRRKEKIPVKFPATSKEIPSKIRYLLIGGGTASFSAFRSIKSLDPKAKVLVISNESFYPYMRPPLSKEMWFNEGPHSKPLVFRQWNGTERSLFYEPEDFYVDCKRLRDEPNGGVSVARGWTVKKIDVFGRKAYLEDDHVIEYEKCLIATGSSPKNLPVFKEASQDIQERVSLFRDIFDYEELEEILQGGVKKIAIIGGGFLGSELACALARRGQNQGYKITQIFRESGNMGRVLPEYLSFWTTHKVQKEGVEVIPNSEVEDVSLDTNAVVLHLNSGEKVSAEHVIVAVGVEPNTQLAEPSELETDDEFGGYLVNAELMARSNLWIAGDCTCFYDTKLGRRRVEHHDHAVVSGRLAGENMTGAGKPYVHQSMFWSDLGPEVGYEAIGIVDSSLPTVGVFAKATDKDTPKSVVSETDEGNRAASEAKAKPVTPATSSPSPPQDGEDYGKGVIFYLRDDIVVGIVLWNVFNRMSVARQVLRDERKYDDLNEVAKLFNIHEEQP</sequence>
<dbReference type="GO" id="GO:0016174">
    <property type="term" value="F:NAD(P)H oxidase H2O2-forming activity"/>
    <property type="evidence" value="ECO:0007669"/>
    <property type="project" value="TreeGrafter"/>
</dbReference>
<keyword evidence="13" id="KW-1133">Transmembrane helix</keyword>
<evidence type="ECO:0000256" key="6">
    <source>
        <dbReference type="ARBA" id="ARBA00022827"/>
    </source>
</evidence>
<feature type="transmembrane region" description="Helical" evidence="13">
    <location>
        <begin position="112"/>
        <end position="130"/>
    </location>
</feature>
<feature type="domain" description="Mitochondrial apoptosis-inducing factor C-terminal" evidence="15">
    <location>
        <begin position="498"/>
        <end position="622"/>
    </location>
</feature>
<feature type="region of interest" description="Disordered" evidence="12">
    <location>
        <begin position="549"/>
        <end position="585"/>
    </location>
</feature>
<dbReference type="InterPro" id="IPR029324">
    <property type="entry name" value="AIF_C"/>
</dbReference>
<evidence type="ECO:0000313" key="16">
    <source>
        <dbReference type="EMBL" id="KAK7865793.1"/>
    </source>
</evidence>
<evidence type="ECO:0000256" key="4">
    <source>
        <dbReference type="ARBA" id="ARBA00022630"/>
    </source>
</evidence>
<keyword evidence="7" id="KW-0809">Transit peptide</keyword>
<evidence type="ECO:0000256" key="12">
    <source>
        <dbReference type="SAM" id="MobiDB-lite"/>
    </source>
</evidence>
<feature type="region of interest" description="Disordered" evidence="12">
    <location>
        <begin position="38"/>
        <end position="68"/>
    </location>
</feature>
<dbReference type="SMART" id="SM01353">
    <property type="entry name" value="AIF_C"/>
    <property type="match status" value="1"/>
</dbReference>
<organism evidence="16 17">
    <name type="scientific">Gryllus longicercus</name>
    <dbReference type="NCBI Taxonomy" id="2509291"/>
    <lineage>
        <taxon>Eukaryota</taxon>
        <taxon>Metazoa</taxon>
        <taxon>Ecdysozoa</taxon>
        <taxon>Arthropoda</taxon>
        <taxon>Hexapoda</taxon>
        <taxon>Insecta</taxon>
        <taxon>Pterygota</taxon>
        <taxon>Neoptera</taxon>
        <taxon>Polyneoptera</taxon>
        <taxon>Orthoptera</taxon>
        <taxon>Ensifera</taxon>
        <taxon>Gryllidea</taxon>
        <taxon>Grylloidea</taxon>
        <taxon>Gryllidae</taxon>
        <taxon>Gryllinae</taxon>
        <taxon>Gryllus</taxon>
    </lineage>
</organism>
<dbReference type="GO" id="GO:0005739">
    <property type="term" value="C:mitochondrion"/>
    <property type="evidence" value="ECO:0007669"/>
    <property type="project" value="UniProtKB-SubCell"/>
</dbReference>
<dbReference type="PANTHER" id="PTHR43557:SF4">
    <property type="entry name" value="APOPTOSIS-INDUCING FACTOR 1, MITOCHONDRIAL"/>
    <property type="match status" value="1"/>
</dbReference>
<dbReference type="Pfam" id="PF07992">
    <property type="entry name" value="Pyr_redox_2"/>
    <property type="match status" value="1"/>
</dbReference>